<feature type="compositionally biased region" description="Polar residues" evidence="1">
    <location>
        <begin position="19"/>
        <end position="34"/>
    </location>
</feature>
<dbReference type="PANTHER" id="PTHR43572">
    <property type="entry name" value="CHAPERONE PROTEIN CLPD, CHLOROPLASTIC"/>
    <property type="match status" value="1"/>
</dbReference>
<evidence type="ECO:0000313" key="4">
    <source>
        <dbReference type="Proteomes" id="UP000289340"/>
    </source>
</evidence>
<dbReference type="AlphaFoldDB" id="A0A445H246"/>
<gene>
    <name evidence="3" type="ORF">D0Y65_037811</name>
</gene>
<name>A0A445H246_GLYSO</name>
<feature type="domain" description="SMAX1-like AAA+ ATPase lid" evidence="2">
    <location>
        <begin position="271"/>
        <end position="354"/>
    </location>
</feature>
<proteinExistence type="predicted"/>
<reference evidence="3 4" key="1">
    <citation type="submission" date="2018-09" db="EMBL/GenBank/DDBJ databases">
        <title>A high-quality reference genome of wild soybean provides a powerful tool to mine soybean genomes.</title>
        <authorList>
            <person name="Xie M."/>
            <person name="Chung C.Y.L."/>
            <person name="Li M.-W."/>
            <person name="Wong F.-L."/>
            <person name="Chan T.-F."/>
            <person name="Lam H.-M."/>
        </authorList>
    </citation>
    <scope>NUCLEOTIDE SEQUENCE [LARGE SCALE GENOMIC DNA]</scope>
    <source>
        <strain evidence="4">cv. W05</strain>
        <tissue evidence="3">Hypocotyl of etiolated seedlings</tissue>
    </source>
</reference>
<organism evidence="3 4">
    <name type="scientific">Glycine soja</name>
    <name type="common">Wild soybean</name>
    <dbReference type="NCBI Taxonomy" id="3848"/>
    <lineage>
        <taxon>Eukaryota</taxon>
        <taxon>Viridiplantae</taxon>
        <taxon>Streptophyta</taxon>
        <taxon>Embryophyta</taxon>
        <taxon>Tracheophyta</taxon>
        <taxon>Spermatophyta</taxon>
        <taxon>Magnoliopsida</taxon>
        <taxon>eudicotyledons</taxon>
        <taxon>Gunneridae</taxon>
        <taxon>Pentapetalae</taxon>
        <taxon>rosids</taxon>
        <taxon>fabids</taxon>
        <taxon>Fabales</taxon>
        <taxon>Fabaceae</taxon>
        <taxon>Papilionoideae</taxon>
        <taxon>50 kb inversion clade</taxon>
        <taxon>NPAAA clade</taxon>
        <taxon>indigoferoid/millettioid clade</taxon>
        <taxon>Phaseoleae</taxon>
        <taxon>Glycine</taxon>
        <taxon>Glycine subgen. Soja</taxon>
    </lineage>
</organism>
<dbReference type="Pfam" id="PF26587">
    <property type="entry name" value="AAA_lid_SMAX1"/>
    <property type="match status" value="1"/>
</dbReference>
<sequence length="368" mass="40875">MSPTSVISVTTDLGLGMCSSPTSNQSKKPSTQYTMEPPKEISSSFSSKFNKVSWQDEASSVISRTIAGCHAKRVGANQRGDVWMNFVGPDRNGKKKVSVSLVKFLGKTTLDFIVGEFCKKRFSVVFLENVDKADVLVQNSLSQAIKTRKLIHSHREVGVNNAIFVTSFSGHQAKDPYNYSEERIAKVKVTPIKIAVEHVSGDIRSQRVSVADGSIERISNLVLVNEHLNLPAEDTEMEDGNLEHASTENQNLWLQDLYDQVDETVVFKPFNFDELADRVVKVMTSSFHKTIGSECALQIVSEVMDQLLAAAYVSDRGKDNENWVEEVLCGGFTEVQRRHNLTASSIVKLFTCSHQASSEYLLPSITME</sequence>
<evidence type="ECO:0000313" key="3">
    <source>
        <dbReference type="EMBL" id="RZB67629.1"/>
    </source>
</evidence>
<protein>
    <submittedName>
        <fullName evidence="3">Protein SMAX1-LIKE 8</fullName>
    </submittedName>
</protein>
<comment type="caution">
    <text evidence="3">The sequence shown here is derived from an EMBL/GenBank/DDBJ whole genome shotgun (WGS) entry which is preliminary data.</text>
</comment>
<dbReference type="InterPro" id="IPR058954">
    <property type="entry name" value="AAA_lid_SMAX1"/>
</dbReference>
<dbReference type="EMBL" id="QZWG01000014">
    <property type="protein sequence ID" value="RZB67629.1"/>
    <property type="molecule type" value="Genomic_DNA"/>
</dbReference>
<evidence type="ECO:0000256" key="1">
    <source>
        <dbReference type="SAM" id="MobiDB-lite"/>
    </source>
</evidence>
<evidence type="ECO:0000259" key="2">
    <source>
        <dbReference type="Pfam" id="PF26587"/>
    </source>
</evidence>
<dbReference type="InterPro" id="IPR051650">
    <property type="entry name" value="SL_signaling_regulator"/>
</dbReference>
<dbReference type="PANTHER" id="PTHR43572:SF49">
    <property type="entry name" value="PROTEIN SMAX1-LIKE 8"/>
    <property type="match status" value="1"/>
</dbReference>
<dbReference type="Proteomes" id="UP000289340">
    <property type="component" value="Chromosome 14"/>
</dbReference>
<keyword evidence="4" id="KW-1185">Reference proteome</keyword>
<accession>A0A445H246</accession>
<feature type="region of interest" description="Disordered" evidence="1">
    <location>
        <begin position="16"/>
        <end position="38"/>
    </location>
</feature>